<feature type="compositionally biased region" description="Acidic residues" evidence="1">
    <location>
        <begin position="622"/>
        <end position="635"/>
    </location>
</feature>
<dbReference type="PANTHER" id="PTHR36205:SF1">
    <property type="entry name" value="MAJOR FACILITATOR SUPERFAMILY TRANSPORTER"/>
    <property type="match status" value="1"/>
</dbReference>
<keyword evidence="4" id="KW-1185">Reference proteome</keyword>
<sequence>MPSFNPIRNVRRTLQPYDPLPGGNSYVDSDDDIEKRRSIDSLEYQDSSDSSPSAYASRVPNMQGTTTSAQFHRNRSDSRARKASMSAQHPPSHASAHYYTHRVSRRRFSRWFALALGSTVVLFIIWLSAMGRRSHIAVETGEAAPKDPPPPAPWESFPFLKRYHGGIRTLVSRDENKPEYPGNGFNASELLGARNEEAGLDKRGETGGDGWSYDDERAKDHRLPAMQVFSPYPDYASAEYKAEYGAEVKPCYLDAKRSERVPQLRVYPGVVNGTPDNVMGSYEIFGIRDDVCFERFGRLGPYGLGYSRKYGGSGAGMEGDREGAEQVWEDDDQVDFRKVRWADVQKRCAKDNEHRFQPRGNPIGNETKPFKYVDSSTSQTSGSAAEKPKLAKKLLPRTAVIIRTWHDYPYDDEDLFYLRAIITELALNSGGEYEVHFLIHVKDNDLPIWSDEETYQRVLNDSLPEEFRGMGTLWTERQMSLVYGGLFESNYRDLPVYGAYRSSFLPVQHFAHMHPEYDFFWHWEMDVRYTGHFYHLFSKVSEWAKQQPRKGLWERNSRFYVPREHGSWEDFKHMVRVQTEHGTASKNNMWAEMAKDDPNVPDDIKAQAIQKPEKPIWGPEAPPDDEMDTQDDPEVPDITKDKYEWGVGEEADLITFNPLFDPDRTNWILADDVTGYNVSERKPPRRTAIITATRLSKRLLKIMHRETSLRKRTMFSEMWPPSCALHHGLKAVYAPHPVFIDRRWPTDYLAAIMNNGRNGAAGGARTSVFSDERQHNFRGVTWYYNSGFAPNLWKRWLGYVVDNDGGEAEEVWGEGRMCLPAMLLHPVKQVDLVFEHAEGD</sequence>
<feature type="region of interest" description="Disordered" evidence="1">
    <location>
        <begin position="1"/>
        <end position="98"/>
    </location>
</feature>
<feature type="compositionally biased region" description="Low complexity" evidence="1">
    <location>
        <begin position="47"/>
        <end position="57"/>
    </location>
</feature>
<dbReference type="InterPro" id="IPR021822">
    <property type="entry name" value="DUF3405"/>
</dbReference>
<evidence type="ECO:0000256" key="1">
    <source>
        <dbReference type="SAM" id="MobiDB-lite"/>
    </source>
</evidence>
<name>A0ABQ8GNI9_9PEZI</name>
<feature type="transmembrane region" description="Helical" evidence="2">
    <location>
        <begin position="111"/>
        <end position="129"/>
    </location>
</feature>
<feature type="compositionally biased region" description="Polar residues" evidence="1">
    <location>
        <begin position="60"/>
        <end position="71"/>
    </location>
</feature>
<dbReference type="PANTHER" id="PTHR36205">
    <property type="entry name" value="CHROMOSOME 19, WHOLE GENOME SHOTGUN SEQUENCE"/>
    <property type="match status" value="1"/>
</dbReference>
<proteinExistence type="predicted"/>
<keyword evidence="2" id="KW-1133">Transmembrane helix</keyword>
<evidence type="ECO:0000256" key="2">
    <source>
        <dbReference type="SAM" id="Phobius"/>
    </source>
</evidence>
<accession>A0ABQ8GNI9</accession>
<keyword evidence="2" id="KW-0812">Transmembrane</keyword>
<reference evidence="3 4" key="1">
    <citation type="journal article" date="2021" name="Nat. Commun.">
        <title>Genetic determinants of endophytism in the Arabidopsis root mycobiome.</title>
        <authorList>
            <person name="Mesny F."/>
            <person name="Miyauchi S."/>
            <person name="Thiergart T."/>
            <person name="Pickel B."/>
            <person name="Atanasova L."/>
            <person name="Karlsson M."/>
            <person name="Huettel B."/>
            <person name="Barry K.W."/>
            <person name="Haridas S."/>
            <person name="Chen C."/>
            <person name="Bauer D."/>
            <person name="Andreopoulos W."/>
            <person name="Pangilinan J."/>
            <person name="LaButti K."/>
            <person name="Riley R."/>
            <person name="Lipzen A."/>
            <person name="Clum A."/>
            <person name="Drula E."/>
            <person name="Henrissat B."/>
            <person name="Kohler A."/>
            <person name="Grigoriev I.V."/>
            <person name="Martin F.M."/>
            <person name="Hacquard S."/>
        </authorList>
    </citation>
    <scope>NUCLEOTIDE SEQUENCE [LARGE SCALE GENOMIC DNA]</scope>
    <source>
        <strain evidence="3 4">MPI-SDFR-AT-0080</strain>
    </source>
</reference>
<protein>
    <recommendedName>
        <fullName evidence="5">Major facilitator superfamily</fullName>
    </recommendedName>
</protein>
<dbReference type="EMBL" id="JAGTJR010000004">
    <property type="protein sequence ID" value="KAH7061323.1"/>
    <property type="molecule type" value="Genomic_DNA"/>
</dbReference>
<comment type="caution">
    <text evidence="3">The sequence shown here is derived from an EMBL/GenBank/DDBJ whole genome shotgun (WGS) entry which is preliminary data.</text>
</comment>
<evidence type="ECO:0000313" key="3">
    <source>
        <dbReference type="EMBL" id="KAH7061323.1"/>
    </source>
</evidence>
<evidence type="ECO:0000313" key="4">
    <source>
        <dbReference type="Proteomes" id="UP000774617"/>
    </source>
</evidence>
<dbReference type="Proteomes" id="UP000774617">
    <property type="component" value="Unassembled WGS sequence"/>
</dbReference>
<dbReference type="Pfam" id="PF11885">
    <property type="entry name" value="DUF3405"/>
    <property type="match status" value="1"/>
</dbReference>
<gene>
    <name evidence="3" type="ORF">B0J12DRAFT_565460</name>
</gene>
<keyword evidence="2" id="KW-0472">Membrane</keyword>
<feature type="region of interest" description="Disordered" evidence="1">
    <location>
        <begin position="354"/>
        <end position="386"/>
    </location>
</feature>
<feature type="compositionally biased region" description="Polar residues" evidence="1">
    <location>
        <begin position="374"/>
        <end position="383"/>
    </location>
</feature>
<feature type="region of interest" description="Disordered" evidence="1">
    <location>
        <begin position="613"/>
        <end position="635"/>
    </location>
</feature>
<evidence type="ECO:0008006" key="5">
    <source>
        <dbReference type="Google" id="ProtNLM"/>
    </source>
</evidence>
<organism evidence="3 4">
    <name type="scientific">Macrophomina phaseolina</name>
    <dbReference type="NCBI Taxonomy" id="35725"/>
    <lineage>
        <taxon>Eukaryota</taxon>
        <taxon>Fungi</taxon>
        <taxon>Dikarya</taxon>
        <taxon>Ascomycota</taxon>
        <taxon>Pezizomycotina</taxon>
        <taxon>Dothideomycetes</taxon>
        <taxon>Dothideomycetes incertae sedis</taxon>
        <taxon>Botryosphaeriales</taxon>
        <taxon>Botryosphaeriaceae</taxon>
        <taxon>Macrophomina</taxon>
    </lineage>
</organism>